<comment type="caution">
    <text evidence="1">The sequence shown here is derived from an EMBL/GenBank/DDBJ whole genome shotgun (WGS) entry which is preliminary data.</text>
</comment>
<name>A0A9D2PUB9_9FIRM</name>
<reference evidence="1" key="2">
    <citation type="submission" date="2021-04" db="EMBL/GenBank/DDBJ databases">
        <authorList>
            <person name="Gilroy R."/>
        </authorList>
    </citation>
    <scope>NUCLEOTIDE SEQUENCE</scope>
    <source>
        <strain evidence="1">CHK198-12963</strain>
    </source>
</reference>
<proteinExistence type="predicted"/>
<evidence type="ECO:0000313" key="1">
    <source>
        <dbReference type="EMBL" id="HJC66443.1"/>
    </source>
</evidence>
<sequence>MSDNELLLAISGMLDKKLESNLKPVENRLRRIELQLENDVIPRIRNIESCYTDTYGRYQDYADKMQAAFDDIKLLKQVVSEHSEKLRKLA</sequence>
<dbReference type="EMBL" id="DWWB01000035">
    <property type="protein sequence ID" value="HJC66443.1"/>
    <property type="molecule type" value="Genomic_DNA"/>
</dbReference>
<protein>
    <submittedName>
        <fullName evidence="1">Uncharacterized protein</fullName>
    </submittedName>
</protein>
<reference evidence="1" key="1">
    <citation type="journal article" date="2021" name="PeerJ">
        <title>Extensive microbial diversity within the chicken gut microbiome revealed by metagenomics and culture.</title>
        <authorList>
            <person name="Gilroy R."/>
            <person name="Ravi A."/>
            <person name="Getino M."/>
            <person name="Pursley I."/>
            <person name="Horton D.L."/>
            <person name="Alikhan N.F."/>
            <person name="Baker D."/>
            <person name="Gharbi K."/>
            <person name="Hall N."/>
            <person name="Watson M."/>
            <person name="Adriaenssens E.M."/>
            <person name="Foster-Nyarko E."/>
            <person name="Jarju S."/>
            <person name="Secka A."/>
            <person name="Antonio M."/>
            <person name="Oren A."/>
            <person name="Chaudhuri R.R."/>
            <person name="La Ragione R."/>
            <person name="Hildebrand F."/>
            <person name="Pallen M.J."/>
        </authorList>
    </citation>
    <scope>NUCLEOTIDE SEQUENCE</scope>
    <source>
        <strain evidence="1">CHK198-12963</strain>
    </source>
</reference>
<gene>
    <name evidence="1" type="ORF">H9931_06955</name>
</gene>
<dbReference type="AlphaFoldDB" id="A0A9D2PUB9"/>
<organism evidence="1 2">
    <name type="scientific">Candidatus Enterocloster excrementigallinarum</name>
    <dbReference type="NCBI Taxonomy" id="2838558"/>
    <lineage>
        <taxon>Bacteria</taxon>
        <taxon>Bacillati</taxon>
        <taxon>Bacillota</taxon>
        <taxon>Clostridia</taxon>
        <taxon>Lachnospirales</taxon>
        <taxon>Lachnospiraceae</taxon>
        <taxon>Enterocloster</taxon>
    </lineage>
</organism>
<accession>A0A9D2PUB9</accession>
<evidence type="ECO:0000313" key="2">
    <source>
        <dbReference type="Proteomes" id="UP000823863"/>
    </source>
</evidence>
<dbReference type="Proteomes" id="UP000823863">
    <property type="component" value="Unassembled WGS sequence"/>
</dbReference>